<comment type="caution">
    <text evidence="1">The sequence shown here is derived from an EMBL/GenBank/DDBJ whole genome shotgun (WGS) entry which is preliminary data.</text>
</comment>
<dbReference type="Proteomes" id="UP000005561">
    <property type="component" value="Unassembled WGS sequence"/>
</dbReference>
<organism evidence="1 2">
    <name type="scientific">Marvinbryantia formatexigens DSM 14469</name>
    <dbReference type="NCBI Taxonomy" id="478749"/>
    <lineage>
        <taxon>Bacteria</taxon>
        <taxon>Bacillati</taxon>
        <taxon>Bacillota</taxon>
        <taxon>Clostridia</taxon>
        <taxon>Lachnospirales</taxon>
        <taxon>Lachnospiraceae</taxon>
        <taxon>Marvinbryantia</taxon>
    </lineage>
</organism>
<dbReference type="AlphaFoldDB" id="C6L9E7"/>
<accession>C6L9E7</accession>
<dbReference type="EMBL" id="ACCL02000001">
    <property type="protein sequence ID" value="EET62886.1"/>
    <property type="molecule type" value="Genomic_DNA"/>
</dbReference>
<name>C6L9E7_9FIRM</name>
<reference evidence="1" key="1">
    <citation type="submission" date="2009-07" db="EMBL/GenBank/DDBJ databases">
        <authorList>
            <person name="Weinstock G."/>
            <person name="Sodergren E."/>
            <person name="Clifton S."/>
            <person name="Fulton L."/>
            <person name="Fulton B."/>
            <person name="Courtney L."/>
            <person name="Fronick C."/>
            <person name="Harrison M."/>
            <person name="Strong C."/>
            <person name="Farmer C."/>
            <person name="Delahaunty K."/>
            <person name="Markovic C."/>
            <person name="Hall O."/>
            <person name="Minx P."/>
            <person name="Tomlinson C."/>
            <person name="Mitreva M."/>
            <person name="Nelson J."/>
            <person name="Hou S."/>
            <person name="Wollam A."/>
            <person name="Pepin K.H."/>
            <person name="Johnson M."/>
            <person name="Bhonagiri V."/>
            <person name="Nash W.E."/>
            <person name="Warren W."/>
            <person name="Chinwalla A."/>
            <person name="Mardis E.R."/>
            <person name="Wilson R.K."/>
        </authorList>
    </citation>
    <scope>NUCLEOTIDE SEQUENCE [LARGE SCALE GENOMIC DNA]</scope>
    <source>
        <strain evidence="1">DSM 14469</strain>
    </source>
</reference>
<keyword evidence="2" id="KW-1185">Reference proteome</keyword>
<proteinExistence type="predicted"/>
<gene>
    <name evidence="1" type="ORF">BRYFOR_05237</name>
</gene>
<evidence type="ECO:0000313" key="1">
    <source>
        <dbReference type="EMBL" id="EET62886.1"/>
    </source>
</evidence>
<protein>
    <submittedName>
        <fullName evidence="1">Uncharacterized protein</fullName>
    </submittedName>
</protein>
<sequence length="40" mass="4989">MESIIFDYQILNLTDIFFEEHPENLFPEILDKRKRAYKRD</sequence>
<evidence type="ECO:0000313" key="2">
    <source>
        <dbReference type="Proteomes" id="UP000005561"/>
    </source>
</evidence>